<dbReference type="PhylomeDB" id="A0A0D2UP84"/>
<sequence>MSSLAAQLKRIAVPSLVAAQVDVAASAKSASAARATGRASILYDARKAAETENALVYATGVNGMAELIQLSPDTFSTQDQAYQLLFGPAAPSCDRTLQTAEENARLDEHIDRFLRDLSPFVMLKPAQKALEWLVRRFRINEYNMDELVAAVLPYHDTHLFARVAAILPLRQTAAIDSVRARAAPGSTAADASQRMDWTWLRAVQKSAHSIDRPTLVQRCLADPALYRFIATTVHRAIAHAAASQAPKALISFYAATTIAMIESCPKITDDFVLLVAPFIRDALKSRLHPEFRIAAIMTATQLAVATPLSPALISAFVTGVAQAPLLKNTSAVARIALVSSALPALVILQSQSRAASLAPAVVAALALYDSAEAQLVALASTHDLTAFLQALLAGALAVLTSVQDDTSSARDEANDMDAGDATAVSAQRANRVVRLIAALVAQVELADSDVSLIVQRVLEALVSARRAHQPTLPSTTKSKKQLATAQPSEAHMSEQERHFASILVAFERKHPDVVDTAISRLLAAATTPSDKQWLAQLVSTSFSATARRQIVLDGAGTLFLSLESPNPEIRLAAVEQLATLTLAAKRTHAPPLTILDDDSDSRDDAFIARSLLARLGDDNLAIAHRVLELGSGLVNAVPQQPLLGSLARLLSKVASASCKSSDAQSAQRSSELVFGVLLGGLLPAAPESLIATLTMALPFSIATACSVSVLLGLLRAVHTHIKELRLVDALFVELDAIAADLSADIAALSSATLATLASSAEHAQRRSQLSSRVCRAFAAVASASSPASAVSATPRSAKKGASPTSSSLLDQKTLAELCVQLVAGGQATMDACALARALSTETLPAFLQRAVAAVGVLVALVEASGDSSATHAAMLRITELLLTPDLWLAVHGAPGASGRHTQSGLAVSDVFGAALALLDSGKRLELSTAPGSQLPALVDALDHLLSGALQHSSEEAFVRTVFQLLASNPAPINLFHRTMRALVGQHLASPMSFLTSTWTTDLFASASSQSNALLQVRALHVMRAFIETAASSTQQSAACDFQAYLPHLLVALSSAERIVRAAAMQCLRVLDERAAAARELKFWRMYEAESSSQLRHFLTAEQYVATLAQLLAQREEFVNDPSHVLAFVASCVQLDLVESASLRDVRSSSKGSSSKRPAAGSSGDSATGPLILAYVLERAVNVFDLTSLAGVASTSLLIKSVASVEHPQKAVMLAPLLVRVVQEAGRLLPDAAALRHALEQLASLILSSSFGVPFGAAAQLWDANVAVAVETTSDVPRLVATSALAAWNKGQTDSPSIAFFIALCCPLVAVKAAALQQLIARSMYASMPTTCQRLILTIALDAIVSSGSDLVGDSAKQFIRELPISASLFANELEALGAVRQQSSSQVVAPSPAPAVQSSNKRARTDEDGSRAPLTGAPSVLVVLHRVTAAVESLQFKSVAKPQRLVQPLFDLLEESMTLEMLDHMSLEYLKQLVLGALSKITLDVLASAKPSAAQDDMEVDVDGEEDDADEDPRASALSLQLRNQPLHPSGLHAKLFRVDLVVQCIRTTSNPQTQHQALQLLAAVARPHPQLVLQDIMPLFTFMSANVVRQDDSQSFQILQQTLEAVIPPLVDSTSSSTAISVIKVFVGAVTHIPDHRRLRLFTQLVATLGERYLAAVCLLLLDQRSSTNTALSTATPGGNAAVATASPASGMPPPSPLLFSPSIANLSTRDTFEFAQTLLQQFDCAAQLDALAEMLETATTLPFEVSSTGSNGSSAPAAAPKAGKGSKQSARQSAAVETHSAMLAELVCVRSSRQLRIFKQAVVSTAASLLASKPFLGRLAQLQAQNKNALQDQFMHSVDAVLKFATQLGSHMQELHSGEQAGKPSSASLSLKFWKAVLGAAYDLLDTIVALLPVASFVAAARGLLTHKDANVRRKTLQIFNERVSFKMDNADVAIFVGTAGHLVELVSTVKNNKGSLADDAAAIPQTALLCLDSLAKRFARSHPDSFLSAIPAVLEAASTAPPAGASGKQKAAQLSLSASAFVCVATFVSELGVRMMPHVNQIMGLVLDRLRLVLDTVSSSLSHTDSAPTLLVLSCLGVLQSALGSLAQFLSPFMGKLIAVLSHAKLESAAVASAAAPGLAASGTPAGVARTCNRIVMKVEELVKIMPATVPTRILLPALLAAGQQPMTLTSASPATVLSHGHAFAAVCRMLSIALPGIPRDELHAQIKPLSRFFLTAFNWRALVQPATSADAVAHHQLVIAEDSLIQAFASLALKLSESQFRPVLVQVVEWALVTPAAVTLAVVARRITLYRLMTALSERLRNLFTPFFGLVWTDLVKVLDNQLFASQELRSDRAASELLDAALVALHKCFLFDSDKFVDKERFNAIVPPLAAQIGCRVGGAQSHRERVSSILVPCIGQLAVTVADDSLWKLLNHQVMSYSRDTSPAVRFAALKVQQEFYARLGDEFLILVPETIPYLAELMEDENVEVEKLAQEVIATIESHLGESLQQYF</sequence>
<name>A0A0D2UP84_CAPO3</name>
<dbReference type="Pfam" id="PF08146">
    <property type="entry name" value="BP28CT"/>
    <property type="match status" value="1"/>
</dbReference>
<dbReference type="FunCoup" id="A0A0D2UP84">
    <property type="interactions" value="598"/>
</dbReference>
<dbReference type="InterPro" id="IPR056473">
    <property type="entry name" value="HEAT_Utp10/HEAT1"/>
</dbReference>
<dbReference type="InterPro" id="IPR011989">
    <property type="entry name" value="ARM-like"/>
</dbReference>
<keyword evidence="11" id="KW-1185">Reference proteome</keyword>
<comment type="similarity">
    <text evidence="2 7">Belongs to the HEATR1/UTP10 family.</text>
</comment>
<evidence type="ECO:0000256" key="6">
    <source>
        <dbReference type="ARBA" id="ARBA00023274"/>
    </source>
</evidence>
<evidence type="ECO:0000256" key="4">
    <source>
        <dbReference type="ARBA" id="ARBA00022552"/>
    </source>
</evidence>
<dbReference type="GO" id="GO:0030686">
    <property type="term" value="C:90S preribosome"/>
    <property type="evidence" value="ECO:0007669"/>
    <property type="project" value="TreeGrafter"/>
</dbReference>
<comment type="subcellular location">
    <subcellularLocation>
        <location evidence="1 7">Nucleus</location>
        <location evidence="1 7">Nucleolus</location>
    </subcellularLocation>
</comment>
<dbReference type="InParanoid" id="A0A0D2UP84"/>
<feature type="region of interest" description="Disordered" evidence="8">
    <location>
        <begin position="1385"/>
        <end position="1413"/>
    </location>
</feature>
<dbReference type="PANTHER" id="PTHR13457:SF1">
    <property type="entry name" value="HEAT REPEAT-CONTAINING PROTEIN 1"/>
    <property type="match status" value="1"/>
</dbReference>
<dbReference type="Pfam" id="PF23243">
    <property type="entry name" value="HEAT_HEATR1"/>
    <property type="match status" value="1"/>
</dbReference>
<reference evidence="11" key="1">
    <citation type="submission" date="2011-02" db="EMBL/GenBank/DDBJ databases">
        <title>The Genome Sequence of Capsaspora owczarzaki ATCC 30864.</title>
        <authorList>
            <person name="Russ C."/>
            <person name="Cuomo C."/>
            <person name="Burger G."/>
            <person name="Gray M.W."/>
            <person name="Holland P.W.H."/>
            <person name="King N."/>
            <person name="Lang F.B.F."/>
            <person name="Roger A.J."/>
            <person name="Ruiz-Trillo I."/>
            <person name="Young S.K."/>
            <person name="Zeng Q."/>
            <person name="Gargeya S."/>
            <person name="Alvarado L."/>
            <person name="Berlin A."/>
            <person name="Chapman S.B."/>
            <person name="Chen Z."/>
            <person name="Freedman E."/>
            <person name="Gellesch M."/>
            <person name="Goldberg J."/>
            <person name="Griggs A."/>
            <person name="Gujja S."/>
            <person name="Heilman E."/>
            <person name="Heiman D."/>
            <person name="Howarth C."/>
            <person name="Mehta T."/>
            <person name="Neiman D."/>
            <person name="Pearson M."/>
            <person name="Roberts A."/>
            <person name="Saif S."/>
            <person name="Shea T."/>
            <person name="Shenoy N."/>
            <person name="Sisk P."/>
            <person name="Stolte C."/>
            <person name="Sykes S."/>
            <person name="White J."/>
            <person name="Yandava C."/>
            <person name="Haas B."/>
            <person name="Nusbaum C."/>
            <person name="Birren B."/>
        </authorList>
    </citation>
    <scope>NUCLEOTIDE SEQUENCE</scope>
    <source>
        <strain evidence="11">ATCC 30864</strain>
    </source>
</reference>
<dbReference type="GO" id="GO:0034455">
    <property type="term" value="C:t-UTP complex"/>
    <property type="evidence" value="ECO:0007669"/>
    <property type="project" value="TreeGrafter"/>
</dbReference>
<comment type="function">
    <text evidence="7">Involved in nucleolar processing of pre-18S ribosomal RNA.</text>
</comment>
<dbReference type="GO" id="GO:0032040">
    <property type="term" value="C:small-subunit processome"/>
    <property type="evidence" value="ECO:0007669"/>
    <property type="project" value="TreeGrafter"/>
</dbReference>
<feature type="region of interest" description="Disordered" evidence="8">
    <location>
        <begin position="1494"/>
        <end position="1515"/>
    </location>
</feature>
<feature type="domain" description="BP28 C-terminal" evidence="9">
    <location>
        <begin position="2203"/>
        <end position="2361"/>
    </location>
</feature>
<dbReference type="InterPro" id="IPR012954">
    <property type="entry name" value="BP28_C_dom"/>
</dbReference>
<dbReference type="SUPFAM" id="SSF48371">
    <property type="entry name" value="ARM repeat"/>
    <property type="match status" value="2"/>
</dbReference>
<dbReference type="RefSeq" id="XP_004343801.1">
    <property type="nucleotide sequence ID" value="XM_004343751.2"/>
</dbReference>
<feature type="region of interest" description="Disordered" evidence="8">
    <location>
        <begin position="468"/>
        <end position="493"/>
    </location>
</feature>
<accession>A0A0D2UP84</accession>
<dbReference type="eggNOG" id="KOG1837">
    <property type="taxonomic scope" value="Eukaryota"/>
</dbReference>
<dbReference type="GO" id="GO:0000462">
    <property type="term" value="P:maturation of SSU-rRNA from tricistronic rRNA transcript (SSU-rRNA, 5.8S rRNA, LSU-rRNA)"/>
    <property type="evidence" value="ECO:0007669"/>
    <property type="project" value="TreeGrafter"/>
</dbReference>
<evidence type="ECO:0000256" key="1">
    <source>
        <dbReference type="ARBA" id="ARBA00004604"/>
    </source>
</evidence>
<evidence type="ECO:0000313" key="11">
    <source>
        <dbReference type="Proteomes" id="UP000008743"/>
    </source>
</evidence>
<evidence type="ECO:0000256" key="2">
    <source>
        <dbReference type="ARBA" id="ARBA00010559"/>
    </source>
</evidence>
<feature type="compositionally biased region" description="Polar residues" evidence="8">
    <location>
        <begin position="471"/>
        <end position="487"/>
    </location>
</feature>
<organism evidence="10 11">
    <name type="scientific">Capsaspora owczarzaki (strain ATCC 30864)</name>
    <dbReference type="NCBI Taxonomy" id="595528"/>
    <lineage>
        <taxon>Eukaryota</taxon>
        <taxon>Filasterea</taxon>
        <taxon>Capsaspora</taxon>
    </lineage>
</organism>
<dbReference type="InterPro" id="IPR040191">
    <property type="entry name" value="UTP10"/>
</dbReference>
<dbReference type="InterPro" id="IPR022125">
    <property type="entry name" value="U3snoRNP10_N"/>
</dbReference>
<dbReference type="OrthoDB" id="31183at2759"/>
<keyword evidence="6 7" id="KW-0687">Ribonucleoprotein</keyword>
<evidence type="ECO:0000256" key="5">
    <source>
        <dbReference type="ARBA" id="ARBA00023242"/>
    </source>
</evidence>
<evidence type="ECO:0000313" key="10">
    <source>
        <dbReference type="EMBL" id="KJE96811.1"/>
    </source>
</evidence>
<proteinExistence type="inferred from homology"/>
<dbReference type="PANTHER" id="PTHR13457">
    <property type="entry name" value="BAP28"/>
    <property type="match status" value="1"/>
</dbReference>
<evidence type="ECO:0000256" key="3">
    <source>
        <dbReference type="ARBA" id="ARBA00022517"/>
    </source>
</evidence>
<dbReference type="EMBL" id="KE346372">
    <property type="protein sequence ID" value="KJE96811.1"/>
    <property type="molecule type" value="Genomic_DNA"/>
</dbReference>
<feature type="compositionally biased region" description="Low complexity" evidence="8">
    <location>
        <begin position="1385"/>
        <end position="1399"/>
    </location>
</feature>
<keyword evidence="4 7" id="KW-0698">rRNA processing</keyword>
<keyword evidence="3 7" id="KW-0690">Ribosome biogenesis</keyword>
<dbReference type="STRING" id="595528.A0A0D2UP84"/>
<dbReference type="GO" id="GO:0030515">
    <property type="term" value="F:snoRNA binding"/>
    <property type="evidence" value="ECO:0007669"/>
    <property type="project" value="TreeGrafter"/>
</dbReference>
<dbReference type="Gene3D" id="1.25.10.10">
    <property type="entry name" value="Leucine-rich Repeat Variant"/>
    <property type="match status" value="2"/>
</dbReference>
<protein>
    <recommendedName>
        <fullName evidence="7">HEAT repeat-containing protein 1</fullName>
    </recommendedName>
</protein>
<dbReference type="OMA" id="NDVMWKQ"/>
<dbReference type="InterPro" id="IPR016024">
    <property type="entry name" value="ARM-type_fold"/>
</dbReference>
<dbReference type="SMART" id="SM01036">
    <property type="entry name" value="BP28CT"/>
    <property type="match status" value="1"/>
</dbReference>
<keyword evidence="5 7" id="KW-0539">Nucleus</keyword>
<gene>
    <name evidence="10" type="ORF">CAOG_007077</name>
</gene>
<evidence type="ECO:0000256" key="7">
    <source>
        <dbReference type="RuleBase" id="RU367065"/>
    </source>
</evidence>
<evidence type="ECO:0000259" key="9">
    <source>
        <dbReference type="SMART" id="SM01036"/>
    </source>
</evidence>
<dbReference type="Proteomes" id="UP000008743">
    <property type="component" value="Unassembled WGS sequence"/>
</dbReference>
<dbReference type="Pfam" id="PF12397">
    <property type="entry name" value="U3snoRNP10"/>
    <property type="match status" value="1"/>
</dbReference>
<evidence type="ECO:0000256" key="8">
    <source>
        <dbReference type="SAM" id="MobiDB-lite"/>
    </source>
</evidence>
<feature type="region of interest" description="Disordered" evidence="8">
    <location>
        <begin position="1747"/>
        <end position="1775"/>
    </location>
</feature>
<dbReference type="GO" id="GO:0045943">
    <property type="term" value="P:positive regulation of transcription by RNA polymerase I"/>
    <property type="evidence" value="ECO:0007669"/>
    <property type="project" value="TreeGrafter"/>
</dbReference>
<feature type="compositionally biased region" description="Acidic residues" evidence="8">
    <location>
        <begin position="1496"/>
        <end position="1511"/>
    </location>
</feature>
<feature type="compositionally biased region" description="Low complexity" evidence="8">
    <location>
        <begin position="1748"/>
        <end position="1772"/>
    </location>
</feature>